<evidence type="ECO:0000313" key="1">
    <source>
        <dbReference type="EMBL" id="KFB35375.1"/>
    </source>
</evidence>
<proteinExistence type="predicted"/>
<dbReference type="EMBL" id="ATLV01008350">
    <property type="status" value="NOT_ANNOTATED_CDS"/>
    <property type="molecule type" value="Genomic_DNA"/>
</dbReference>
<dbReference type="STRING" id="74873.A0A084VBN1"/>
<accession>A0A084VBN1</accession>
<reference evidence="1 3" key="1">
    <citation type="journal article" date="2014" name="BMC Genomics">
        <title>Genome sequence of Anopheles sinensis provides insight into genetics basis of mosquito competence for malaria parasites.</title>
        <authorList>
            <person name="Zhou D."/>
            <person name="Zhang D."/>
            <person name="Ding G."/>
            <person name="Shi L."/>
            <person name="Hou Q."/>
            <person name="Ye Y."/>
            <person name="Xu Y."/>
            <person name="Zhou H."/>
            <person name="Xiong C."/>
            <person name="Li S."/>
            <person name="Yu J."/>
            <person name="Hong S."/>
            <person name="Yu X."/>
            <person name="Zou P."/>
            <person name="Chen C."/>
            <person name="Chang X."/>
            <person name="Wang W."/>
            <person name="Lv Y."/>
            <person name="Sun Y."/>
            <person name="Ma L."/>
            <person name="Shen B."/>
            <person name="Zhu C."/>
        </authorList>
    </citation>
    <scope>NUCLEOTIDE SEQUENCE [LARGE SCALE GENOMIC DNA]</scope>
</reference>
<keyword evidence="3" id="KW-1185">Reference proteome</keyword>
<dbReference type="AlphaFoldDB" id="A0A084VBN1"/>
<gene>
    <name evidence="1" type="ORF">ZHAS_00001891</name>
</gene>
<dbReference type="EnsemblMetazoa" id="ASIC001891-RA">
    <property type="protein sequence ID" value="ASIC001891-PA"/>
    <property type="gene ID" value="ASIC001891"/>
</dbReference>
<dbReference type="VEuPathDB" id="VectorBase:ASIS012983"/>
<name>A0A084VBN1_ANOSI</name>
<protein>
    <submittedName>
        <fullName evidence="1">AGAP013482-PA-like protein</fullName>
    </submittedName>
</protein>
<evidence type="ECO:0000313" key="2">
    <source>
        <dbReference type="EnsemblMetazoa" id="ASIC001891-PA"/>
    </source>
</evidence>
<dbReference type="EMBL" id="KE524467">
    <property type="protein sequence ID" value="KFB35375.1"/>
    <property type="molecule type" value="Genomic_DNA"/>
</dbReference>
<evidence type="ECO:0000313" key="3">
    <source>
        <dbReference type="Proteomes" id="UP000030765"/>
    </source>
</evidence>
<dbReference type="OrthoDB" id="551053at2759"/>
<reference evidence="2" key="2">
    <citation type="submission" date="2020-05" db="UniProtKB">
        <authorList>
            <consortium name="EnsemblMetazoa"/>
        </authorList>
    </citation>
    <scope>IDENTIFICATION</scope>
</reference>
<dbReference type="VEuPathDB" id="VectorBase:ASIC001891"/>
<dbReference type="Proteomes" id="UP000030765">
    <property type="component" value="Unassembled WGS sequence"/>
</dbReference>
<organism evidence="1">
    <name type="scientific">Anopheles sinensis</name>
    <name type="common">Mosquito</name>
    <dbReference type="NCBI Taxonomy" id="74873"/>
    <lineage>
        <taxon>Eukaryota</taxon>
        <taxon>Metazoa</taxon>
        <taxon>Ecdysozoa</taxon>
        <taxon>Arthropoda</taxon>
        <taxon>Hexapoda</taxon>
        <taxon>Insecta</taxon>
        <taxon>Pterygota</taxon>
        <taxon>Neoptera</taxon>
        <taxon>Endopterygota</taxon>
        <taxon>Diptera</taxon>
        <taxon>Nematocera</taxon>
        <taxon>Culicoidea</taxon>
        <taxon>Culicidae</taxon>
        <taxon>Anophelinae</taxon>
        <taxon>Anopheles</taxon>
    </lineage>
</organism>
<sequence>MPEEAAGSSLREKDRERCDLLKHLNELCHGIDQEIHSHRQEHERVRATLQELYERGREGSPGPAVAHPFSEPDYKRVSDEVIRNQQNQIQLIKEEKDTFEKLWKSSQRTIRILELEIHEYRRQLKQPKSIHDLRQQYTAAVQLLEQNLSGVRKALGEKIDENRHLQQERAEALERTAALEKGAEGKRRRGRQV</sequence>